<organism evidence="1 2">
    <name type="scientific">Suillus subaureus</name>
    <dbReference type="NCBI Taxonomy" id="48587"/>
    <lineage>
        <taxon>Eukaryota</taxon>
        <taxon>Fungi</taxon>
        <taxon>Dikarya</taxon>
        <taxon>Basidiomycota</taxon>
        <taxon>Agaricomycotina</taxon>
        <taxon>Agaricomycetes</taxon>
        <taxon>Agaricomycetidae</taxon>
        <taxon>Boletales</taxon>
        <taxon>Suillineae</taxon>
        <taxon>Suillaceae</taxon>
        <taxon>Suillus</taxon>
    </lineage>
</organism>
<accession>A0A9P7EBT8</accession>
<name>A0A9P7EBT8_9AGAM</name>
<dbReference type="RefSeq" id="XP_041193560.1">
    <property type="nucleotide sequence ID" value="XM_041338295.1"/>
</dbReference>
<evidence type="ECO:0000313" key="2">
    <source>
        <dbReference type="Proteomes" id="UP000807769"/>
    </source>
</evidence>
<dbReference type="EMBL" id="JABBWG010000014">
    <property type="protein sequence ID" value="KAG1817141.1"/>
    <property type="molecule type" value="Genomic_DNA"/>
</dbReference>
<dbReference type="InterPro" id="IPR013762">
    <property type="entry name" value="Integrase-like_cat_sf"/>
</dbReference>
<dbReference type="GO" id="GO:0015074">
    <property type="term" value="P:DNA integration"/>
    <property type="evidence" value="ECO:0007669"/>
    <property type="project" value="InterPro"/>
</dbReference>
<dbReference type="GO" id="GO:0006310">
    <property type="term" value="P:DNA recombination"/>
    <property type="evidence" value="ECO:0007669"/>
    <property type="project" value="InterPro"/>
</dbReference>
<dbReference type="Gene3D" id="1.10.443.10">
    <property type="entry name" value="Intergrase catalytic core"/>
    <property type="match status" value="1"/>
</dbReference>
<dbReference type="GO" id="GO:0003677">
    <property type="term" value="F:DNA binding"/>
    <property type="evidence" value="ECO:0007669"/>
    <property type="project" value="InterPro"/>
</dbReference>
<proteinExistence type="predicted"/>
<gene>
    <name evidence="1" type="ORF">BJ212DRAFT_1446732</name>
</gene>
<keyword evidence="2" id="KW-1185">Reference proteome</keyword>
<dbReference type="AlphaFoldDB" id="A0A9P7EBT8"/>
<dbReference type="PANTHER" id="PTHR34605">
    <property type="entry name" value="PHAGE_INTEGRASE DOMAIN-CONTAINING PROTEIN"/>
    <property type="match status" value="1"/>
</dbReference>
<dbReference type="GeneID" id="64632311"/>
<comment type="caution">
    <text evidence="1">The sequence shown here is derived from an EMBL/GenBank/DDBJ whole genome shotgun (WGS) entry which is preliminary data.</text>
</comment>
<dbReference type="PANTHER" id="PTHR34605:SF3">
    <property type="entry name" value="P CELL-TYPE AGGLUTINATION PROTEIN MAP4-LIKE-RELATED"/>
    <property type="match status" value="1"/>
</dbReference>
<dbReference type="OrthoDB" id="3266428at2759"/>
<dbReference type="Proteomes" id="UP000807769">
    <property type="component" value="Unassembled WGS sequence"/>
</dbReference>
<evidence type="ECO:0000313" key="1">
    <source>
        <dbReference type="EMBL" id="KAG1817141.1"/>
    </source>
</evidence>
<sequence length="352" mass="39070">MQENDLYREFMRGVDVQATTDEFWAGVASTPSALHESVAQSLQVSRPHTSCFWPGSFIIPSHHCPPVIASDRLLMCNYGAGLLCFMQFCDSINIPEHDHRPASEVLVVQFAAAHAGSASAKTLNNWLCGLQFWHIVNGAPWSSASLLHHTRRGFSKMVPHPHIKQNLGTFQPSQTCRSLNSPTSHQHLNKLYMSVSIHIPWTKTTKEVGADISITACPHQTCPLTALEHHLAVNTSILNISPLFSYKDTSTDGWVPLHCSEVWEAQGSLALPGHAFCIGGATELLLEGIHPDIVATQGRWNSRSFLEYWRRIETILPLFLSSSFNTQRITDLDSVMNSFAQHHHLPHSATSS</sequence>
<reference evidence="1" key="1">
    <citation type="journal article" date="2020" name="New Phytol.">
        <title>Comparative genomics reveals dynamic genome evolution in host specialist ectomycorrhizal fungi.</title>
        <authorList>
            <person name="Lofgren L.A."/>
            <person name="Nguyen N.H."/>
            <person name="Vilgalys R."/>
            <person name="Ruytinx J."/>
            <person name="Liao H.L."/>
            <person name="Branco S."/>
            <person name="Kuo A."/>
            <person name="LaButti K."/>
            <person name="Lipzen A."/>
            <person name="Andreopoulos W."/>
            <person name="Pangilinan J."/>
            <person name="Riley R."/>
            <person name="Hundley H."/>
            <person name="Na H."/>
            <person name="Barry K."/>
            <person name="Grigoriev I.V."/>
            <person name="Stajich J.E."/>
            <person name="Kennedy P.G."/>
        </authorList>
    </citation>
    <scope>NUCLEOTIDE SEQUENCE</scope>
    <source>
        <strain evidence="1">MN1</strain>
    </source>
</reference>
<protein>
    <submittedName>
        <fullName evidence="1">Uncharacterized protein</fullName>
    </submittedName>
</protein>
<dbReference type="InterPro" id="IPR052925">
    <property type="entry name" value="Phage_Integrase-like_Recomb"/>
</dbReference>